<evidence type="ECO:0000313" key="14">
    <source>
        <dbReference type="Proteomes" id="UP000033085"/>
    </source>
</evidence>
<dbReference type="Proteomes" id="UP000269431">
    <property type="component" value="Chromosome"/>
</dbReference>
<evidence type="ECO:0000313" key="20">
    <source>
        <dbReference type="Proteomes" id="UP000273443"/>
    </source>
</evidence>
<dbReference type="Proteomes" id="UP000273194">
    <property type="component" value="Chromosome"/>
</dbReference>
<evidence type="ECO:0000313" key="13">
    <source>
        <dbReference type="Proteomes" id="UP000033057"/>
    </source>
</evidence>
<dbReference type="Proteomes" id="UP000267993">
    <property type="component" value="Chromosome"/>
</dbReference>
<reference evidence="12" key="3">
    <citation type="submission" date="2016-04" db="EMBL/GenBank/DDBJ databases">
        <authorList>
            <person name="Evans L.H."/>
            <person name="Alamgir A."/>
            <person name="Owens N."/>
            <person name="Weber N.D."/>
            <person name="Virtaneva K."/>
            <person name="Barbian K."/>
            <person name="Babar A."/>
            <person name="Rosenke K."/>
        </authorList>
    </citation>
    <scope>NUCLEOTIDE SEQUENCE</scope>
    <source>
        <strain evidence="12">P1</strain>
    </source>
</reference>
<feature type="transmembrane region" description="Helical" evidence="1">
    <location>
        <begin position="50"/>
        <end position="75"/>
    </location>
</feature>
<name>A0A0E3MHC9_SACSO</name>
<evidence type="ECO:0000313" key="17">
    <source>
        <dbReference type="Proteomes" id="UP000267993"/>
    </source>
</evidence>
<keyword evidence="1" id="KW-0472">Membrane</keyword>
<dbReference type="EMBL" id="CP033236">
    <property type="protein sequence ID" value="AZF71799.1"/>
    <property type="molecule type" value="Genomic_DNA"/>
</dbReference>
<proteinExistence type="predicted"/>
<dbReference type="Proteomes" id="UP000033057">
    <property type="component" value="Chromosome"/>
</dbReference>
<sequence>MLEVFVVFIDDPTFYYWLVLQSLINYISGTIVFVPIYFKLMQENYQRNLRIVALGWYGINTLLGIFGFLIYKYFYHQIVPLYVLFGITLSTIAFFAILGFMYSGISFDFFNNPHKLETKRVIIGMIISVIGIILTVILFL</sequence>
<evidence type="ECO:0000313" key="11">
    <source>
        <dbReference type="EMBL" id="AZF84845.1"/>
    </source>
</evidence>
<evidence type="ECO:0000313" key="2">
    <source>
        <dbReference type="EMBL" id="AKA74714.1"/>
    </source>
</evidence>
<evidence type="ECO:0000313" key="19">
    <source>
        <dbReference type="Proteomes" id="UP000273194"/>
    </source>
</evidence>
<dbReference type="EMBL" id="CP011057">
    <property type="protein sequence ID" value="AKA80100.1"/>
    <property type="molecule type" value="Genomic_DNA"/>
</dbReference>
<evidence type="ECO:0000313" key="10">
    <source>
        <dbReference type="EMBL" id="AZF82253.1"/>
    </source>
</evidence>
<evidence type="ECO:0000256" key="1">
    <source>
        <dbReference type="SAM" id="Phobius"/>
    </source>
</evidence>
<evidence type="ECO:0000313" key="3">
    <source>
        <dbReference type="EMBL" id="AKA77409.1"/>
    </source>
</evidence>
<dbReference type="KEGG" id="ssoa:SULA_2615"/>
<dbReference type="EMBL" id="CP011056">
    <property type="protein sequence ID" value="AKA77409.1"/>
    <property type="molecule type" value="Genomic_DNA"/>
</dbReference>
<feature type="transmembrane region" description="Helical" evidence="1">
    <location>
        <begin position="81"/>
        <end position="100"/>
    </location>
</feature>
<evidence type="ECO:0000313" key="22">
    <source>
        <dbReference type="Proteomes" id="UP000278715"/>
    </source>
</evidence>
<dbReference type="Proteomes" id="UP000275843">
    <property type="component" value="Chromosome"/>
</dbReference>
<dbReference type="EMBL" id="CP033240">
    <property type="protein sequence ID" value="AZF82253.1"/>
    <property type="molecule type" value="Genomic_DNA"/>
</dbReference>
<dbReference type="EMBL" id="CP033238">
    <property type="protein sequence ID" value="AZF77042.1"/>
    <property type="molecule type" value="Genomic_DNA"/>
</dbReference>
<feature type="transmembrane region" description="Helical" evidence="1">
    <location>
        <begin position="121"/>
        <end position="139"/>
    </location>
</feature>
<evidence type="ECO:0000313" key="5">
    <source>
        <dbReference type="EMBL" id="AZF69179.1"/>
    </source>
</evidence>
<keyword evidence="1" id="KW-1133">Transmembrane helix</keyword>
<dbReference type="EMBL" id="LT549890">
    <property type="protein sequence ID" value="SAI85471.1"/>
    <property type="molecule type" value="Genomic_DNA"/>
</dbReference>
<evidence type="ECO:0000313" key="7">
    <source>
        <dbReference type="EMBL" id="AZF74419.1"/>
    </source>
</evidence>
<reference evidence="13 14" key="1">
    <citation type="journal article" date="2015" name="Genome Announc.">
        <title>Complete Genome Sequence of Sulfolobus solfataricus Strain 98/2 and Evolved Derivatives.</title>
        <authorList>
            <person name="McCarthy S."/>
            <person name="Gradnigo J."/>
            <person name="Johnson T."/>
            <person name="Payne S."/>
            <person name="Lipzen A."/>
            <person name="Martin J."/>
            <person name="Schackwitz W."/>
            <person name="Moriyama E."/>
            <person name="Blum P."/>
        </authorList>
    </citation>
    <scope>NUCLEOTIDE SEQUENCE [LARGE SCALE GENOMIC DNA]</scope>
    <source>
        <strain evidence="13">98/2 SULC</strain>
        <strain evidence="2">SARC-B</strain>
        <strain evidence="3">SARC-C</strain>
        <strain evidence="4 15">SULA</strain>
        <strain evidence="14">SULB</strain>
    </source>
</reference>
<dbReference type="EMBL" id="CP033235">
    <property type="protein sequence ID" value="AZF69179.1"/>
    <property type="molecule type" value="Genomic_DNA"/>
</dbReference>
<feature type="transmembrane region" description="Helical" evidence="1">
    <location>
        <begin position="14"/>
        <end position="38"/>
    </location>
</feature>
<evidence type="ECO:0000313" key="18">
    <source>
        <dbReference type="Proteomes" id="UP000269431"/>
    </source>
</evidence>
<organism evidence="4 15">
    <name type="scientific">Saccharolobus solfataricus</name>
    <name type="common">Sulfolobus solfataricus</name>
    <dbReference type="NCBI Taxonomy" id="2287"/>
    <lineage>
        <taxon>Archaea</taxon>
        <taxon>Thermoproteota</taxon>
        <taxon>Thermoprotei</taxon>
        <taxon>Sulfolobales</taxon>
        <taxon>Sulfolobaceae</taxon>
        <taxon>Saccharolobus</taxon>
    </lineage>
</organism>
<dbReference type="AlphaFoldDB" id="A0A0E3MHC9"/>
<dbReference type="Proteomes" id="UP000282269">
    <property type="component" value="Chromosome"/>
</dbReference>
<dbReference type="EMBL" id="CP033241">
    <property type="protein sequence ID" value="AZF84845.1"/>
    <property type="molecule type" value="Genomic_DNA"/>
</dbReference>
<dbReference type="Proteomes" id="UP000076770">
    <property type="component" value="Chromosome i"/>
</dbReference>
<reference evidence="17 18" key="4">
    <citation type="journal article" date="2018" name="Proc. Natl. Acad. Sci. U.S.A.">
        <title>Nonmutational mechanism of inheritance in the Archaeon Sulfolobus solfataricus.</title>
        <authorList>
            <person name="Payne S."/>
            <person name="McCarthy S."/>
            <person name="Johnson T."/>
            <person name="North E."/>
            <person name="Blum P."/>
        </authorList>
    </citation>
    <scope>NUCLEOTIDE SEQUENCE [LARGE SCALE GENOMIC DNA]</scope>
    <source>
        <strain evidence="6 17">SARC-H</strain>
        <strain evidence="7 21">SARC-I</strain>
        <strain evidence="9 22">SARC-N</strain>
        <strain evidence="10 23">SARC-O</strain>
        <strain evidence="11 18">SUL120</strain>
        <strain evidence="5 19">SULG</strain>
        <strain evidence="8 20">SULM</strain>
    </source>
</reference>
<gene>
    <name evidence="12" type="ORF">SSOP1_1917</name>
    <name evidence="4" type="ORF">SULA_2615</name>
    <name evidence="2" type="ORF">SULB_2616</name>
    <name evidence="3" type="ORF">SULC_2612</name>
    <name evidence="5" type="ORF">SULG_13305</name>
    <name evidence="6" type="ORF">SULH_13305</name>
    <name evidence="7" type="ORF">SULI_13305</name>
    <name evidence="8" type="ORF">SULM_13295</name>
    <name evidence="9" type="ORF">SULN_13285</name>
    <name evidence="10" type="ORF">SULO_13305</name>
    <name evidence="11" type="ORF">SULZ_13325</name>
</gene>
<dbReference type="KEGG" id="ssof:SULC_2612"/>
<dbReference type="Proteomes" id="UP000033085">
    <property type="component" value="Chromosome"/>
</dbReference>
<dbReference type="Proteomes" id="UP000273443">
    <property type="component" value="Chromosome"/>
</dbReference>
<evidence type="ECO:0000313" key="4">
    <source>
        <dbReference type="EMBL" id="AKA80100.1"/>
    </source>
</evidence>
<dbReference type="EMBL" id="CP033237">
    <property type="protein sequence ID" value="AZF74419.1"/>
    <property type="molecule type" value="Genomic_DNA"/>
</dbReference>
<dbReference type="PATRIC" id="fig|2287.6.peg.2793"/>
<dbReference type="OrthoDB" id="374763at2157"/>
<dbReference type="EMBL" id="CP011055">
    <property type="protein sequence ID" value="AKA74714.1"/>
    <property type="molecule type" value="Genomic_DNA"/>
</dbReference>
<dbReference type="KEGG" id="ssol:SULB_2616"/>
<evidence type="ECO:0000313" key="6">
    <source>
        <dbReference type="EMBL" id="AZF71799.1"/>
    </source>
</evidence>
<evidence type="ECO:0000313" key="23">
    <source>
        <dbReference type="Proteomes" id="UP000282269"/>
    </source>
</evidence>
<evidence type="ECO:0000313" key="16">
    <source>
        <dbReference type="Proteomes" id="UP000076770"/>
    </source>
</evidence>
<evidence type="ECO:0000313" key="12">
    <source>
        <dbReference type="EMBL" id="SAI85471.1"/>
    </source>
</evidence>
<keyword evidence="1" id="KW-0812">Transmembrane</keyword>
<accession>A0A0E3MHC9</accession>
<reference evidence="16" key="2">
    <citation type="submission" date="2016-04" db="EMBL/GenBank/DDBJ databases">
        <authorList>
            <person name="Shah S.A."/>
            <person name="Garrett R.A."/>
        </authorList>
    </citation>
    <scope>NUCLEOTIDE SEQUENCE [LARGE SCALE GENOMIC DNA]</scope>
    <source>
        <strain evidence="16">ATCC 35091 / DSM 1616 / JCM 8930 / NBRC 15331 / P1</strain>
    </source>
</reference>
<evidence type="ECO:0000313" key="15">
    <source>
        <dbReference type="Proteomes" id="UP000033106"/>
    </source>
</evidence>
<reference evidence="4" key="5">
    <citation type="submission" date="2018-10" db="EMBL/GenBank/DDBJ databases">
        <authorList>
            <person name="McCarthy S."/>
            <person name="Gradnigo J."/>
            <person name="Johnson T."/>
            <person name="Payne S."/>
            <person name="Lipzen A."/>
            <person name="Schackwitz W."/>
            <person name="Martin J."/>
            <person name="Moriyama E."/>
            <person name="Blum P."/>
        </authorList>
    </citation>
    <scope>NUCLEOTIDE SEQUENCE</scope>
    <source>
        <strain evidence="2">SARC-B</strain>
        <strain evidence="3">SARC-C</strain>
        <strain evidence="4">SULA</strain>
    </source>
</reference>
<dbReference type="Proteomes" id="UP000278715">
    <property type="component" value="Chromosome"/>
</dbReference>
<protein>
    <submittedName>
        <fullName evidence="4">Uncharacterized protein</fullName>
    </submittedName>
</protein>
<evidence type="ECO:0000313" key="8">
    <source>
        <dbReference type="EMBL" id="AZF77042.1"/>
    </source>
</evidence>
<evidence type="ECO:0000313" key="21">
    <source>
        <dbReference type="Proteomes" id="UP000275843"/>
    </source>
</evidence>
<dbReference type="Proteomes" id="UP000033106">
    <property type="component" value="Chromosome"/>
</dbReference>
<evidence type="ECO:0000313" key="9">
    <source>
        <dbReference type="EMBL" id="AZF79647.1"/>
    </source>
</evidence>
<dbReference type="EMBL" id="CP033239">
    <property type="protein sequence ID" value="AZF79647.1"/>
    <property type="molecule type" value="Genomic_DNA"/>
</dbReference>